<keyword evidence="5 7" id="KW-0460">Magnesium</keyword>
<evidence type="ECO:0000256" key="6">
    <source>
        <dbReference type="ARBA" id="ARBA00023268"/>
    </source>
</evidence>
<dbReference type="GO" id="GO:0000820">
    <property type="term" value="P:regulation of glutamine family amino acid metabolic process"/>
    <property type="evidence" value="ECO:0007669"/>
    <property type="project" value="UniProtKB-UniRule"/>
</dbReference>
<dbReference type="EC" id="2.7.7.42" evidence="7"/>
<evidence type="ECO:0000313" key="11">
    <source>
        <dbReference type="Proteomes" id="UP000029713"/>
    </source>
</evidence>
<feature type="domain" description="Glutamate-ammonia ligase adenylyltransferase repeated" evidence="8">
    <location>
        <begin position="623"/>
        <end position="861"/>
    </location>
</feature>
<reference evidence="10 11" key="1">
    <citation type="submission" date="2014-07" db="EMBL/GenBank/DDBJ databases">
        <title>Biosystematic studies on Modestobacter strains isolated from extreme hyper-arid desert soil and from historic building.</title>
        <authorList>
            <person name="Bukarasam K."/>
            <person name="Bull A."/>
            <person name="Girard G."/>
            <person name="van Wezel G."/>
            <person name="Goodfellow M."/>
        </authorList>
    </citation>
    <scope>NUCLEOTIDE SEQUENCE [LARGE SCALE GENOMIC DNA]</scope>
    <source>
        <strain evidence="10 11">KNN45-2b</strain>
    </source>
</reference>
<evidence type="ECO:0000256" key="4">
    <source>
        <dbReference type="ARBA" id="ARBA00022840"/>
    </source>
</evidence>
<dbReference type="InterPro" id="IPR005190">
    <property type="entry name" value="GlnE_rpt_dom"/>
</dbReference>
<dbReference type="GO" id="GO:0000287">
    <property type="term" value="F:magnesium ion binding"/>
    <property type="evidence" value="ECO:0007669"/>
    <property type="project" value="UniProtKB-UniRule"/>
</dbReference>
<evidence type="ECO:0000256" key="5">
    <source>
        <dbReference type="ARBA" id="ARBA00022842"/>
    </source>
</evidence>
<dbReference type="HAMAP" id="MF_00802">
    <property type="entry name" value="GlnE"/>
    <property type="match status" value="1"/>
</dbReference>
<comment type="cofactor">
    <cofactor evidence="7">
        <name>Mg(2+)</name>
        <dbReference type="ChEBI" id="CHEBI:18420"/>
    </cofactor>
</comment>
<dbReference type="InterPro" id="IPR043519">
    <property type="entry name" value="NT_sf"/>
</dbReference>
<evidence type="ECO:0000259" key="9">
    <source>
        <dbReference type="Pfam" id="PF08335"/>
    </source>
</evidence>
<dbReference type="PANTHER" id="PTHR30621">
    <property type="entry name" value="GLUTAMINE SYNTHETASE ADENYLYLTRANSFERASE"/>
    <property type="match status" value="1"/>
</dbReference>
<dbReference type="GO" id="GO:0005829">
    <property type="term" value="C:cytosol"/>
    <property type="evidence" value="ECO:0007669"/>
    <property type="project" value="TreeGrafter"/>
</dbReference>
<dbReference type="Pfam" id="PF08335">
    <property type="entry name" value="GlnD_UR_UTase"/>
    <property type="match status" value="2"/>
</dbReference>
<keyword evidence="2 7" id="KW-0548">Nucleotidyltransferase</keyword>
<proteinExistence type="inferred from homology"/>
<keyword evidence="4 7" id="KW-0067">ATP-binding</keyword>
<dbReference type="GO" id="GO:0008882">
    <property type="term" value="F:[glutamate-ammonia-ligase] adenylyltransferase activity"/>
    <property type="evidence" value="ECO:0007669"/>
    <property type="project" value="UniProtKB-UniRule"/>
</dbReference>
<feature type="domain" description="PII-uridylyltransferase/Glutamine-synthetase adenylyltransferase" evidence="9">
    <location>
        <begin position="902"/>
        <end position="1027"/>
    </location>
</feature>
<feature type="region of interest" description="Adenylyl removase" evidence="7">
    <location>
        <begin position="1"/>
        <end position="522"/>
    </location>
</feature>
<dbReference type="EMBL" id="JPMX01000024">
    <property type="protein sequence ID" value="KGH47280.1"/>
    <property type="molecule type" value="Genomic_DNA"/>
</dbReference>
<evidence type="ECO:0000256" key="7">
    <source>
        <dbReference type="HAMAP-Rule" id="MF_00802"/>
    </source>
</evidence>
<dbReference type="AlphaFoldDB" id="A0A098YA58"/>
<dbReference type="GO" id="GO:0005524">
    <property type="term" value="F:ATP binding"/>
    <property type="evidence" value="ECO:0007669"/>
    <property type="project" value="UniProtKB-UniRule"/>
</dbReference>
<comment type="function">
    <text evidence="7">Involved in the regulation of glutamine synthetase GlnA, a key enzyme in the process to assimilate ammonia. When cellular nitrogen levels are high, the C-terminal adenylyl transferase (AT) inactivates GlnA by covalent transfer of an adenylyl group from ATP to specific tyrosine residue of GlnA, thus reducing its activity. Conversely, when nitrogen levels are low, the N-terminal adenylyl removase (AR) activates GlnA by removing the adenylyl group by phosphorolysis, increasing its activity. The regulatory region of GlnE binds the signal transduction protein PII (GlnB) which indicates the nitrogen status of the cell.</text>
</comment>
<sequence>MTVAAAPQLDDEVPRRAVVRLVRFGFDDGARVARLLASPELGLWDLERNEPADPEAAPVVSALARAGDPDLAVRSLARLVEALDAADSDGELAAALLARLRGSSTVRSRLLAVLGASAGLADHLAAHPTDWVVLDTEDRAARPSPQELEQQLLFAVGADPHDPPWGVRLGTAAPDADPARVRDLRHAHLRAVLSLAGRDLGDGLPADEVAAELSDIAGAVLTAGLAVALAEQPADATPCRLAVIALGKCGGRELNYVSDVDVVFVAEPVDGEDDAAATAGAARVASALMRICGQAAWEVDAALRPDGKAGALVRTVAGHRAYYDQWASTWEFQALLKMRPVAGDPGLGREYVDEIWPLVWKAGDRPGFVAEIQAMRRRVEQNIPAAQAERQLKLGRGGLRDVEFSVQLLQLVHGRADVSLRAGGTIPALTVLGAGGYIGRDDAATLIASYRFLRTVEHRLQLLRLRRTHLLPVAGDQLRWLARSLGYKPDDRGDSVAVLQAELALHTRVVRRLHEKLFYRPLLSSVARVPGEQLQLGPKAAGEWLRALGFADPDGALRHLTALTGGLSRSASMQRYLLPVLLQTFASCADPDAGLLAYRKVSEALGKDQWFLRLLRDEGQAAERLAVLLGSSQYVAGLLTRTPEAMRILADDAQLEPRSADALTSAWRQAVARADNPSAGVQVLRSLRRQELLRIACADLLGRLDVLRVGQALYDVAVATLRAGLDAAVRSWAAETGLAVADVPVDVAVIGMGRLGGAELGYGSDADVLFVHRVRPGADEGRATSAATAIAHALRRLLSEPAPDPAFEVDANLRPEGRQGAMSRSLSAFAEYYERWVSTWEVQALLRAEPVAGDEALGREFVALIDPLRYPAAGLSTEQVAEIRRIKARVDSERLPRGADPATHTKLGRGGLADVEWTAQLLQLQHAATHPALRVTGTVAALEALAETGLLDDEERDALRAAWELASRARNAVFLVRGRPGDQLPRQGLELSGVARACGYGPETDAGQFLDEYRRVTRHARTVVERVFYGRTEEG</sequence>
<evidence type="ECO:0000256" key="2">
    <source>
        <dbReference type="ARBA" id="ARBA00022695"/>
    </source>
</evidence>
<evidence type="ECO:0000313" key="10">
    <source>
        <dbReference type="EMBL" id="KGH47280.1"/>
    </source>
</evidence>
<dbReference type="EC" id="2.7.7.89" evidence="7"/>
<feature type="region of interest" description="Adenylyl transferase" evidence="7">
    <location>
        <begin position="530"/>
        <end position="1035"/>
    </location>
</feature>
<keyword evidence="6 7" id="KW-0511">Multifunctional enzyme</keyword>
<evidence type="ECO:0000259" key="8">
    <source>
        <dbReference type="Pfam" id="PF03710"/>
    </source>
</evidence>
<comment type="catalytic activity">
    <reaction evidence="7">
        <text>[glutamine synthetase]-O(4)-(5'-adenylyl)-L-tyrosine + phosphate = [glutamine synthetase]-L-tyrosine + ADP</text>
        <dbReference type="Rhea" id="RHEA:43716"/>
        <dbReference type="Rhea" id="RHEA-COMP:10660"/>
        <dbReference type="Rhea" id="RHEA-COMP:10661"/>
        <dbReference type="ChEBI" id="CHEBI:43474"/>
        <dbReference type="ChEBI" id="CHEBI:46858"/>
        <dbReference type="ChEBI" id="CHEBI:83624"/>
        <dbReference type="ChEBI" id="CHEBI:456216"/>
        <dbReference type="EC" id="2.7.7.89"/>
    </reaction>
</comment>
<dbReference type="PANTHER" id="PTHR30621:SF0">
    <property type="entry name" value="BIFUNCTIONAL GLUTAMINE SYNTHETASE ADENYLYLTRANSFERASE_ADENYLYL-REMOVING ENZYME"/>
    <property type="match status" value="1"/>
</dbReference>
<comment type="catalytic activity">
    <reaction evidence="7">
        <text>[glutamine synthetase]-L-tyrosine + ATP = [glutamine synthetase]-O(4)-(5'-adenylyl)-L-tyrosine + diphosphate</text>
        <dbReference type="Rhea" id="RHEA:18589"/>
        <dbReference type="Rhea" id="RHEA-COMP:10660"/>
        <dbReference type="Rhea" id="RHEA-COMP:10661"/>
        <dbReference type="ChEBI" id="CHEBI:30616"/>
        <dbReference type="ChEBI" id="CHEBI:33019"/>
        <dbReference type="ChEBI" id="CHEBI:46858"/>
        <dbReference type="ChEBI" id="CHEBI:83624"/>
        <dbReference type="EC" id="2.7.7.42"/>
    </reaction>
</comment>
<keyword evidence="1 7" id="KW-0808">Transferase</keyword>
<dbReference type="Gene3D" id="3.30.460.10">
    <property type="entry name" value="Beta Polymerase, domain 2"/>
    <property type="match status" value="2"/>
</dbReference>
<dbReference type="CDD" id="cd05401">
    <property type="entry name" value="NT_GlnE_GlnD_like"/>
    <property type="match status" value="2"/>
</dbReference>
<dbReference type="OrthoDB" id="9759366at2"/>
<dbReference type="InterPro" id="IPR013546">
    <property type="entry name" value="PII_UdlTrfase/GS_AdlTrfase"/>
</dbReference>
<comment type="caution">
    <text evidence="10">The sequence shown here is derived from an EMBL/GenBank/DDBJ whole genome shotgun (WGS) entry which is preliminary data.</text>
</comment>
<dbReference type="Gene3D" id="1.20.120.330">
    <property type="entry name" value="Nucleotidyltransferases domain 2"/>
    <property type="match status" value="2"/>
</dbReference>
<organism evidence="10 11">
    <name type="scientific">Modestobacter caceresii</name>
    <dbReference type="NCBI Taxonomy" id="1522368"/>
    <lineage>
        <taxon>Bacteria</taxon>
        <taxon>Bacillati</taxon>
        <taxon>Actinomycetota</taxon>
        <taxon>Actinomycetes</taxon>
        <taxon>Geodermatophilales</taxon>
        <taxon>Geodermatophilaceae</taxon>
        <taxon>Modestobacter</taxon>
    </lineage>
</organism>
<comment type="similarity">
    <text evidence="7">Belongs to the GlnE family.</text>
</comment>
<protein>
    <recommendedName>
        <fullName evidence="7">Bifunctional glutamine synthetase adenylyltransferase/adenylyl-removing enzyme</fullName>
    </recommendedName>
    <alternativeName>
        <fullName evidence="7">ATP:glutamine synthetase adenylyltransferase</fullName>
    </alternativeName>
    <alternativeName>
        <fullName evidence="7">ATase</fullName>
    </alternativeName>
    <domain>
        <recommendedName>
            <fullName evidence="7">Glutamine synthetase adenylyl-L-tyrosine phosphorylase</fullName>
            <ecNumber evidence="7">2.7.7.89</ecNumber>
        </recommendedName>
        <alternativeName>
            <fullName evidence="7">Adenylyl removase</fullName>
            <shortName evidence="7">AR</shortName>
            <shortName evidence="7">AT-N</shortName>
        </alternativeName>
    </domain>
    <domain>
        <recommendedName>
            <fullName evidence="7">Glutamine synthetase adenylyl transferase</fullName>
            <ecNumber evidence="7">2.7.7.42</ecNumber>
        </recommendedName>
        <alternativeName>
            <fullName evidence="7">Adenylyl transferase</fullName>
            <shortName evidence="7">AT</shortName>
            <shortName evidence="7">AT-C</shortName>
        </alternativeName>
    </domain>
</protein>
<dbReference type="STRING" id="1522368.IN07_07730"/>
<dbReference type="GO" id="GO:0047388">
    <property type="term" value="F:[glutamine synthetase]-adenylyl-L-tyrosine phosphorylase activity"/>
    <property type="evidence" value="ECO:0007669"/>
    <property type="project" value="UniProtKB-EC"/>
</dbReference>
<keyword evidence="11" id="KW-1185">Reference proteome</keyword>
<dbReference type="InterPro" id="IPR023057">
    <property type="entry name" value="GlnE"/>
</dbReference>
<name>A0A098YA58_9ACTN</name>
<feature type="domain" description="Glutamate-ammonia ligase adenylyltransferase repeated" evidence="8">
    <location>
        <begin position="109"/>
        <end position="348"/>
    </location>
</feature>
<evidence type="ECO:0000256" key="1">
    <source>
        <dbReference type="ARBA" id="ARBA00022679"/>
    </source>
</evidence>
<keyword evidence="3 7" id="KW-0547">Nucleotide-binding</keyword>
<dbReference type="NCBIfam" id="NF010707">
    <property type="entry name" value="PRK14109.1"/>
    <property type="match status" value="1"/>
</dbReference>
<accession>A0A098YA58</accession>
<feature type="domain" description="PII-uridylyltransferase/Glutamine-synthetase adenylyltransferase" evidence="9">
    <location>
        <begin position="374"/>
        <end position="518"/>
    </location>
</feature>
<dbReference type="SUPFAM" id="SSF81301">
    <property type="entry name" value="Nucleotidyltransferase"/>
    <property type="match status" value="2"/>
</dbReference>
<dbReference type="Pfam" id="PF03710">
    <property type="entry name" value="GlnE"/>
    <property type="match status" value="2"/>
</dbReference>
<gene>
    <name evidence="7" type="primary">glnE</name>
    <name evidence="10" type="ORF">IN07_07730</name>
</gene>
<evidence type="ECO:0000256" key="3">
    <source>
        <dbReference type="ARBA" id="ARBA00022741"/>
    </source>
</evidence>
<dbReference type="Proteomes" id="UP000029713">
    <property type="component" value="Unassembled WGS sequence"/>
</dbReference>
<dbReference type="SUPFAM" id="SSF81593">
    <property type="entry name" value="Nucleotidyltransferase substrate binding subunit/domain"/>
    <property type="match status" value="2"/>
</dbReference>